<dbReference type="AlphaFoldDB" id="A0A1T4MFD8"/>
<evidence type="ECO:0000256" key="8">
    <source>
        <dbReference type="ARBA" id="ARBA00037215"/>
    </source>
</evidence>
<dbReference type="Pfam" id="PF00528">
    <property type="entry name" value="BPD_transp_1"/>
    <property type="match status" value="1"/>
</dbReference>
<dbReference type="InterPro" id="IPR050366">
    <property type="entry name" value="BP-dependent_transpt_permease"/>
</dbReference>
<comment type="function">
    <text evidence="8">Part of the ABC transporter complex GsiABCD involved in glutathione import. Probably responsible for the translocation of the substrate across the membrane.</text>
</comment>
<feature type="transmembrane region" description="Helical" evidence="10">
    <location>
        <begin position="248"/>
        <end position="271"/>
    </location>
</feature>
<feature type="transmembrane region" description="Helical" evidence="10">
    <location>
        <begin position="23"/>
        <end position="41"/>
    </location>
</feature>
<evidence type="ECO:0000256" key="9">
    <source>
        <dbReference type="ARBA" id="ARBA00041106"/>
    </source>
</evidence>
<sequence>MEDKNRVKNPFGEFLENFIKRKVALISLGFIILLLGIAIFQPTPYDIEYANYENLLGAPSLKHWFGTDEYGRDLFSRVIVGTRLSLFVSLTSVSIGAFIGCILGLVAGYYGGKIESLIMRSCDVMFSFPGLLLAIGIVAIIGPGIINVIIAIAIYGIPSFTRIVRSSTIGLKKQLYIEACKSIGVSNMRILFIHIFPGTLPALIVTLTMRIGTAIISAASLSFLGFGASPTDPDWGAMLSAGRDYIGLAPHMLFYPGLMIFLTVLAFNLLGDGLRDALDPKLN</sequence>
<dbReference type="Gene3D" id="1.10.3720.10">
    <property type="entry name" value="MetI-like"/>
    <property type="match status" value="1"/>
</dbReference>
<evidence type="ECO:0000256" key="10">
    <source>
        <dbReference type="RuleBase" id="RU363032"/>
    </source>
</evidence>
<dbReference type="PROSITE" id="PS50928">
    <property type="entry name" value="ABC_TM1"/>
    <property type="match status" value="1"/>
</dbReference>
<evidence type="ECO:0000256" key="6">
    <source>
        <dbReference type="ARBA" id="ARBA00022989"/>
    </source>
</evidence>
<evidence type="ECO:0000313" key="13">
    <source>
        <dbReference type="Proteomes" id="UP000191153"/>
    </source>
</evidence>
<dbReference type="GO" id="GO:0005886">
    <property type="term" value="C:plasma membrane"/>
    <property type="evidence" value="ECO:0007669"/>
    <property type="project" value="UniProtKB-SubCell"/>
</dbReference>
<keyword evidence="3 10" id="KW-0813">Transport</keyword>
<protein>
    <recommendedName>
        <fullName evidence="9">Glutathione transport system permease protein GsiD</fullName>
    </recommendedName>
</protein>
<evidence type="ECO:0000259" key="11">
    <source>
        <dbReference type="PROSITE" id="PS50928"/>
    </source>
</evidence>
<dbReference type="InterPro" id="IPR035906">
    <property type="entry name" value="MetI-like_sf"/>
</dbReference>
<dbReference type="OrthoDB" id="9783218at2"/>
<dbReference type="InterPro" id="IPR025966">
    <property type="entry name" value="OppC_N"/>
</dbReference>
<dbReference type="PANTHER" id="PTHR43386:SF3">
    <property type="entry name" value="GLUTATHIONE TRANSPORT SYSTEM PERMEASE PROTEIN GSID"/>
    <property type="match status" value="1"/>
</dbReference>
<evidence type="ECO:0000256" key="1">
    <source>
        <dbReference type="ARBA" id="ARBA00004651"/>
    </source>
</evidence>
<dbReference type="Proteomes" id="UP000191153">
    <property type="component" value="Unassembled WGS sequence"/>
</dbReference>
<comment type="similarity">
    <text evidence="2 10">Belongs to the binding-protein-dependent transport system permease family.</text>
</comment>
<accession>A0A1T4MFD8</accession>
<feature type="domain" description="ABC transmembrane type-1" evidence="11">
    <location>
        <begin position="82"/>
        <end position="271"/>
    </location>
</feature>
<feature type="transmembrane region" description="Helical" evidence="10">
    <location>
        <begin position="84"/>
        <end position="110"/>
    </location>
</feature>
<dbReference type="InterPro" id="IPR000515">
    <property type="entry name" value="MetI-like"/>
</dbReference>
<dbReference type="STRING" id="180163.SAMN02745174_01199"/>
<evidence type="ECO:0000313" key="12">
    <source>
        <dbReference type="EMBL" id="SJZ65633.1"/>
    </source>
</evidence>
<keyword evidence="6 10" id="KW-1133">Transmembrane helix</keyword>
<evidence type="ECO:0000256" key="5">
    <source>
        <dbReference type="ARBA" id="ARBA00022692"/>
    </source>
</evidence>
<dbReference type="RefSeq" id="WP_078693692.1">
    <property type="nucleotide sequence ID" value="NZ_FUWX01000008.1"/>
</dbReference>
<dbReference type="GO" id="GO:0071916">
    <property type="term" value="F:dipeptide transmembrane transporter activity"/>
    <property type="evidence" value="ECO:0007669"/>
    <property type="project" value="TreeGrafter"/>
</dbReference>
<keyword evidence="7 10" id="KW-0472">Membrane</keyword>
<name>A0A1T4MFD8_9FUSO</name>
<keyword evidence="5 10" id="KW-0812">Transmembrane</keyword>
<keyword evidence="13" id="KW-1185">Reference proteome</keyword>
<evidence type="ECO:0000256" key="7">
    <source>
        <dbReference type="ARBA" id="ARBA00023136"/>
    </source>
</evidence>
<dbReference type="SUPFAM" id="SSF161098">
    <property type="entry name" value="MetI-like"/>
    <property type="match status" value="1"/>
</dbReference>
<dbReference type="PANTHER" id="PTHR43386">
    <property type="entry name" value="OLIGOPEPTIDE TRANSPORT SYSTEM PERMEASE PROTEIN APPC"/>
    <property type="match status" value="1"/>
</dbReference>
<evidence type="ECO:0000256" key="2">
    <source>
        <dbReference type="ARBA" id="ARBA00009306"/>
    </source>
</evidence>
<evidence type="ECO:0000256" key="3">
    <source>
        <dbReference type="ARBA" id="ARBA00022448"/>
    </source>
</evidence>
<reference evidence="12 13" key="1">
    <citation type="submission" date="2017-02" db="EMBL/GenBank/DDBJ databases">
        <authorList>
            <person name="Peterson S.W."/>
        </authorList>
    </citation>
    <scope>NUCLEOTIDE SEQUENCE [LARGE SCALE GENOMIC DNA]</scope>
    <source>
        <strain evidence="12 13">ATCC 700028</strain>
    </source>
</reference>
<dbReference type="Pfam" id="PF12911">
    <property type="entry name" value="OppC_N"/>
    <property type="match status" value="1"/>
</dbReference>
<proteinExistence type="inferred from homology"/>
<dbReference type="CDD" id="cd06261">
    <property type="entry name" value="TM_PBP2"/>
    <property type="match status" value="1"/>
</dbReference>
<keyword evidence="4" id="KW-1003">Cell membrane</keyword>
<comment type="subcellular location">
    <subcellularLocation>
        <location evidence="1 10">Cell membrane</location>
        <topology evidence="1 10">Multi-pass membrane protein</topology>
    </subcellularLocation>
</comment>
<dbReference type="EMBL" id="FUWX01000008">
    <property type="protein sequence ID" value="SJZ65633.1"/>
    <property type="molecule type" value="Genomic_DNA"/>
</dbReference>
<gene>
    <name evidence="12" type="ORF">SAMN02745174_01199</name>
</gene>
<organism evidence="12 13">
    <name type="scientific">Cetobacterium ceti</name>
    <dbReference type="NCBI Taxonomy" id="180163"/>
    <lineage>
        <taxon>Bacteria</taxon>
        <taxon>Fusobacteriati</taxon>
        <taxon>Fusobacteriota</taxon>
        <taxon>Fusobacteriia</taxon>
        <taxon>Fusobacteriales</taxon>
        <taxon>Fusobacteriaceae</taxon>
        <taxon>Cetobacterium</taxon>
    </lineage>
</organism>
<evidence type="ECO:0000256" key="4">
    <source>
        <dbReference type="ARBA" id="ARBA00022475"/>
    </source>
</evidence>